<dbReference type="PATRIC" id="fig|159743.3.peg.4700"/>
<proteinExistence type="predicted"/>
<dbReference type="PROSITE" id="PS50111">
    <property type="entry name" value="CHEMOTAXIS_TRANSDUC_2"/>
    <property type="match status" value="1"/>
</dbReference>
<evidence type="ECO:0000313" key="5">
    <source>
        <dbReference type="Proteomes" id="UP000032534"/>
    </source>
</evidence>
<dbReference type="AlphaFoldDB" id="A0A0D7WWW9"/>
<dbReference type="InterPro" id="IPR004089">
    <property type="entry name" value="MCPsignal_dom"/>
</dbReference>
<evidence type="ECO:0000256" key="1">
    <source>
        <dbReference type="ARBA" id="ARBA00023224"/>
    </source>
</evidence>
<dbReference type="Pfam" id="PF00015">
    <property type="entry name" value="MCPsignal"/>
    <property type="match status" value="1"/>
</dbReference>
<dbReference type="OrthoDB" id="9807021at2"/>
<sequence>MNQVEAVLAAMPFIKEAARQDVSISVMDREKFLFFQSGKSLVYDFKAGDPLPDVHRNFKMLVGGEKTRERYAAEVFGIAADSYFHPIKNEQNEIAAVMCITYSMDNQDQLRKLMTQAEEVTSKLVEGIQHVAAHSEELSATAEEILSNTKQAVEDSGNVTEVAGYIKEISEQTNLLGLNAAIEAARVGEAGAGFGVVATEIRKMSTGTKEATGRIEQSLQAVRQSVYNMEQEITQIAVSSQEQAKLVTEFMNVIDQLNVTNHGLRGLVEKITGDVDAE</sequence>
<dbReference type="PANTHER" id="PTHR32089">
    <property type="entry name" value="METHYL-ACCEPTING CHEMOTAXIS PROTEIN MCPB"/>
    <property type="match status" value="1"/>
</dbReference>
<evidence type="ECO:0000259" key="3">
    <source>
        <dbReference type="PROSITE" id="PS50111"/>
    </source>
</evidence>
<dbReference type="GO" id="GO:0016020">
    <property type="term" value="C:membrane"/>
    <property type="evidence" value="ECO:0007669"/>
    <property type="project" value="InterPro"/>
</dbReference>
<keyword evidence="1 2" id="KW-0807">Transducer</keyword>
<dbReference type="RefSeq" id="WP_044647990.1">
    <property type="nucleotide sequence ID" value="NZ_JTHP01000051.1"/>
</dbReference>
<comment type="caution">
    <text evidence="4">The sequence shown here is derived from an EMBL/GenBank/DDBJ whole genome shotgun (WGS) entry which is preliminary data.</text>
</comment>
<dbReference type="SUPFAM" id="SSF58104">
    <property type="entry name" value="Methyl-accepting chemotaxis protein (MCP) signaling domain"/>
    <property type="match status" value="1"/>
</dbReference>
<dbReference type="EMBL" id="JTHP01000051">
    <property type="protein sequence ID" value="KJD43681.1"/>
    <property type="molecule type" value="Genomic_DNA"/>
</dbReference>
<evidence type="ECO:0000256" key="2">
    <source>
        <dbReference type="PROSITE-ProRule" id="PRU00284"/>
    </source>
</evidence>
<organism evidence="4 5">
    <name type="scientific">Paenibacillus terrae</name>
    <dbReference type="NCBI Taxonomy" id="159743"/>
    <lineage>
        <taxon>Bacteria</taxon>
        <taxon>Bacillati</taxon>
        <taxon>Bacillota</taxon>
        <taxon>Bacilli</taxon>
        <taxon>Bacillales</taxon>
        <taxon>Paenibacillaceae</taxon>
        <taxon>Paenibacillus</taxon>
    </lineage>
</organism>
<name>A0A0D7WWW9_9BACL</name>
<dbReference type="SMART" id="SM00283">
    <property type="entry name" value="MA"/>
    <property type="match status" value="1"/>
</dbReference>
<gene>
    <name evidence="4" type="ORF">QD47_21160</name>
</gene>
<dbReference type="Proteomes" id="UP000032534">
    <property type="component" value="Unassembled WGS sequence"/>
</dbReference>
<protein>
    <submittedName>
        <fullName evidence="4">Chemotaxis protein</fullName>
    </submittedName>
</protein>
<dbReference type="PANTHER" id="PTHR32089:SF112">
    <property type="entry name" value="LYSOZYME-LIKE PROTEIN-RELATED"/>
    <property type="match status" value="1"/>
</dbReference>
<reference evidence="4 5" key="1">
    <citation type="submission" date="2014-11" db="EMBL/GenBank/DDBJ databases">
        <title>Draft Genome Sequences of Paenibacillus polymyxa NRRL B-30509 and Paenibacillus terrae NRRL B-30644, Strains from a Poultry Environment that Produce Tridecaptin A and Paenicidins.</title>
        <authorList>
            <person name="van Belkum M.J."/>
            <person name="Lohans C.T."/>
            <person name="Vederas J.C."/>
        </authorList>
    </citation>
    <scope>NUCLEOTIDE SEQUENCE [LARGE SCALE GENOMIC DNA]</scope>
    <source>
        <strain evidence="4 5">NRRL B-30644</strain>
    </source>
</reference>
<accession>A0A0D7WWW9</accession>
<keyword evidence="5" id="KW-1185">Reference proteome</keyword>
<dbReference type="Gene3D" id="1.10.287.950">
    <property type="entry name" value="Methyl-accepting chemotaxis protein"/>
    <property type="match status" value="1"/>
</dbReference>
<feature type="domain" description="Methyl-accepting transducer" evidence="3">
    <location>
        <begin position="105"/>
        <end position="278"/>
    </location>
</feature>
<evidence type="ECO:0000313" key="4">
    <source>
        <dbReference type="EMBL" id="KJD43681.1"/>
    </source>
</evidence>
<dbReference type="GO" id="GO:0007165">
    <property type="term" value="P:signal transduction"/>
    <property type="evidence" value="ECO:0007669"/>
    <property type="project" value="UniProtKB-KW"/>
</dbReference>